<sequence>MEQTSPGDDPEVDAGRVPVDDVAAASRAIAPRRNLWIWANATMIVVVCVLAFVSGARIAALVLAAQLALCGGVRLVAAEPVAGLAIRSRFFDVGLFWALCGAITALALTAPQL</sequence>
<evidence type="ECO:0008006" key="4">
    <source>
        <dbReference type="Google" id="ProtNLM"/>
    </source>
</evidence>
<keyword evidence="1" id="KW-1133">Transmembrane helix</keyword>
<reference evidence="2 3" key="1">
    <citation type="submission" date="2017-10" db="EMBL/GenBank/DDBJ databases">
        <title>Sequencing the genomes of 1000 actinobacteria strains.</title>
        <authorList>
            <person name="Klenk H.-P."/>
        </authorList>
    </citation>
    <scope>NUCLEOTIDE SEQUENCE [LARGE SCALE GENOMIC DNA]</scope>
    <source>
        <strain evidence="2 3">DSM 21574</strain>
    </source>
</reference>
<evidence type="ECO:0000313" key="2">
    <source>
        <dbReference type="EMBL" id="PFG36247.1"/>
    </source>
</evidence>
<keyword evidence="3" id="KW-1185">Reference proteome</keyword>
<comment type="caution">
    <text evidence="2">The sequence shown here is derived from an EMBL/GenBank/DDBJ whole genome shotgun (WGS) entry which is preliminary data.</text>
</comment>
<accession>A0A2A9EAZ9</accession>
<keyword evidence="1" id="KW-0472">Membrane</keyword>
<protein>
    <recommendedName>
        <fullName evidence="4">DUF3017 family protein</fullName>
    </recommendedName>
</protein>
<dbReference type="Pfam" id="PF11222">
    <property type="entry name" value="DUF3017"/>
    <property type="match status" value="1"/>
</dbReference>
<dbReference type="Proteomes" id="UP000221394">
    <property type="component" value="Unassembled WGS sequence"/>
</dbReference>
<keyword evidence="1" id="KW-0812">Transmembrane</keyword>
<dbReference type="InterPro" id="IPR021385">
    <property type="entry name" value="DUF3017"/>
</dbReference>
<gene>
    <name evidence="2" type="ORF">ATL41_0963</name>
</gene>
<evidence type="ECO:0000313" key="3">
    <source>
        <dbReference type="Proteomes" id="UP000221394"/>
    </source>
</evidence>
<dbReference type="RefSeq" id="WP_098457448.1">
    <property type="nucleotide sequence ID" value="NZ_PDJH01000001.1"/>
</dbReference>
<feature type="transmembrane region" description="Helical" evidence="1">
    <location>
        <begin position="58"/>
        <end position="78"/>
    </location>
</feature>
<dbReference type="AlphaFoldDB" id="A0A2A9EAZ9"/>
<organism evidence="2 3">
    <name type="scientific">Flavimobilis soli</name>
    <dbReference type="NCBI Taxonomy" id="442709"/>
    <lineage>
        <taxon>Bacteria</taxon>
        <taxon>Bacillati</taxon>
        <taxon>Actinomycetota</taxon>
        <taxon>Actinomycetes</taxon>
        <taxon>Micrococcales</taxon>
        <taxon>Jonesiaceae</taxon>
        <taxon>Flavimobilis</taxon>
    </lineage>
</organism>
<dbReference type="EMBL" id="PDJH01000001">
    <property type="protein sequence ID" value="PFG36247.1"/>
    <property type="molecule type" value="Genomic_DNA"/>
</dbReference>
<evidence type="ECO:0000256" key="1">
    <source>
        <dbReference type="SAM" id="Phobius"/>
    </source>
</evidence>
<proteinExistence type="predicted"/>
<name>A0A2A9EAZ9_9MICO</name>
<feature type="transmembrane region" description="Helical" evidence="1">
    <location>
        <begin position="35"/>
        <end position="52"/>
    </location>
</feature>
<dbReference type="OrthoDB" id="5149214at2"/>
<feature type="transmembrane region" description="Helical" evidence="1">
    <location>
        <begin position="90"/>
        <end position="110"/>
    </location>
</feature>